<evidence type="ECO:0000256" key="1">
    <source>
        <dbReference type="SAM" id="SignalP"/>
    </source>
</evidence>
<reference evidence="2 3" key="1">
    <citation type="submission" date="2015-11" db="EMBL/GenBank/DDBJ databases">
        <title>Genomic analysis of 38 Legionella species identifies large and diverse effector repertoires.</title>
        <authorList>
            <person name="Burstein D."/>
            <person name="Amaro F."/>
            <person name="Zusman T."/>
            <person name="Lifshitz Z."/>
            <person name="Cohen O."/>
            <person name="Gilbert J.A."/>
            <person name="Pupko T."/>
            <person name="Shuman H.A."/>
            <person name="Segal G."/>
        </authorList>
    </citation>
    <scope>NUCLEOTIDE SEQUENCE [LARGE SCALE GENOMIC DNA]</scope>
    <source>
        <strain evidence="2 3">ATCC 700990</strain>
    </source>
</reference>
<comment type="caution">
    <text evidence="2">The sequence shown here is derived from an EMBL/GenBank/DDBJ whole genome shotgun (WGS) entry which is preliminary data.</text>
</comment>
<evidence type="ECO:0008006" key="4">
    <source>
        <dbReference type="Google" id="ProtNLM"/>
    </source>
</evidence>
<feature type="chain" id="PRO_5006912147" description="Chemiosmotic efflux system C protein A" evidence="1">
    <location>
        <begin position="20"/>
        <end position="123"/>
    </location>
</feature>
<gene>
    <name evidence="2" type="ORF">Ldro_3008</name>
</gene>
<dbReference type="RefSeq" id="WP_131764435.1">
    <property type="nucleotide sequence ID" value="NZ_CAAAIU010000019.1"/>
</dbReference>
<dbReference type="Proteomes" id="UP000054736">
    <property type="component" value="Unassembled WGS sequence"/>
</dbReference>
<dbReference type="PATRIC" id="fig|1212489.4.peg.3179"/>
<keyword evidence="3" id="KW-1185">Reference proteome</keyword>
<organism evidence="2 3">
    <name type="scientific">Legionella drozanskii LLAP-1</name>
    <dbReference type="NCBI Taxonomy" id="1212489"/>
    <lineage>
        <taxon>Bacteria</taxon>
        <taxon>Pseudomonadati</taxon>
        <taxon>Pseudomonadota</taxon>
        <taxon>Gammaproteobacteria</taxon>
        <taxon>Legionellales</taxon>
        <taxon>Legionellaceae</taxon>
        <taxon>Legionella</taxon>
    </lineage>
</organism>
<dbReference type="EMBL" id="LNXY01000032">
    <property type="protein sequence ID" value="KTC84405.1"/>
    <property type="molecule type" value="Genomic_DNA"/>
</dbReference>
<evidence type="ECO:0000313" key="2">
    <source>
        <dbReference type="EMBL" id="KTC84405.1"/>
    </source>
</evidence>
<proteinExistence type="predicted"/>
<name>A0A0W0SN55_9GAMM</name>
<sequence length="123" mass="13279">MNKIILALILIFGSYPVFAQALPVANVTVPVASFGTSLLANNEILGEKGVELFTALINKSKTYALLATLESSTPQLNSQLKYLALLIETHQINQTLSQLQVALRNNNRLLAKFIHKAGGAMDG</sequence>
<dbReference type="STRING" id="1212489.Ldro_3008"/>
<evidence type="ECO:0000313" key="3">
    <source>
        <dbReference type="Proteomes" id="UP000054736"/>
    </source>
</evidence>
<dbReference type="AlphaFoldDB" id="A0A0W0SN55"/>
<feature type="signal peptide" evidence="1">
    <location>
        <begin position="1"/>
        <end position="19"/>
    </location>
</feature>
<accession>A0A0W0SN55</accession>
<keyword evidence="1" id="KW-0732">Signal</keyword>
<protein>
    <recommendedName>
        <fullName evidence="4">Chemiosmotic efflux system C protein A</fullName>
    </recommendedName>
</protein>